<keyword evidence="2" id="KW-1185">Reference proteome</keyword>
<proteinExistence type="predicted"/>
<evidence type="ECO:0000313" key="2">
    <source>
        <dbReference type="Proteomes" id="UP001055811"/>
    </source>
</evidence>
<accession>A0ACB9HBC4</accession>
<gene>
    <name evidence="1" type="ORF">L2E82_06365</name>
</gene>
<organism evidence="1 2">
    <name type="scientific">Cichorium intybus</name>
    <name type="common">Chicory</name>
    <dbReference type="NCBI Taxonomy" id="13427"/>
    <lineage>
        <taxon>Eukaryota</taxon>
        <taxon>Viridiplantae</taxon>
        <taxon>Streptophyta</taxon>
        <taxon>Embryophyta</taxon>
        <taxon>Tracheophyta</taxon>
        <taxon>Spermatophyta</taxon>
        <taxon>Magnoliopsida</taxon>
        <taxon>eudicotyledons</taxon>
        <taxon>Gunneridae</taxon>
        <taxon>Pentapetalae</taxon>
        <taxon>asterids</taxon>
        <taxon>campanulids</taxon>
        <taxon>Asterales</taxon>
        <taxon>Asteraceae</taxon>
        <taxon>Cichorioideae</taxon>
        <taxon>Cichorieae</taxon>
        <taxon>Cichoriinae</taxon>
        <taxon>Cichorium</taxon>
    </lineage>
</organism>
<dbReference type="Proteomes" id="UP001055811">
    <property type="component" value="Linkage Group LG01"/>
</dbReference>
<evidence type="ECO:0000313" key="1">
    <source>
        <dbReference type="EMBL" id="KAI3792485.1"/>
    </source>
</evidence>
<name>A0ACB9HBC4_CICIN</name>
<sequence>MNYGYFPPPPYVFSDFFSPIVLQVDYLLPPFFKASDTTANCRFVVCRFWSPIVAALTVACSYHSSATRRTSILSTTVSSPAPGLLSATTSPASNLCSTDE</sequence>
<dbReference type="EMBL" id="CM042009">
    <property type="protein sequence ID" value="KAI3792485.1"/>
    <property type="molecule type" value="Genomic_DNA"/>
</dbReference>
<reference evidence="2" key="1">
    <citation type="journal article" date="2022" name="Mol. Ecol. Resour.">
        <title>The genomes of chicory, endive, great burdock and yacon provide insights into Asteraceae palaeo-polyploidization history and plant inulin production.</title>
        <authorList>
            <person name="Fan W."/>
            <person name="Wang S."/>
            <person name="Wang H."/>
            <person name="Wang A."/>
            <person name="Jiang F."/>
            <person name="Liu H."/>
            <person name="Zhao H."/>
            <person name="Xu D."/>
            <person name="Zhang Y."/>
        </authorList>
    </citation>
    <scope>NUCLEOTIDE SEQUENCE [LARGE SCALE GENOMIC DNA]</scope>
    <source>
        <strain evidence="2">cv. Punajuju</strain>
    </source>
</reference>
<comment type="caution">
    <text evidence="1">The sequence shown here is derived from an EMBL/GenBank/DDBJ whole genome shotgun (WGS) entry which is preliminary data.</text>
</comment>
<reference evidence="1 2" key="2">
    <citation type="journal article" date="2022" name="Mol. Ecol. Resour.">
        <title>The genomes of chicory, endive, great burdock and yacon provide insights into Asteraceae paleo-polyploidization history and plant inulin production.</title>
        <authorList>
            <person name="Fan W."/>
            <person name="Wang S."/>
            <person name="Wang H."/>
            <person name="Wang A."/>
            <person name="Jiang F."/>
            <person name="Liu H."/>
            <person name="Zhao H."/>
            <person name="Xu D."/>
            <person name="Zhang Y."/>
        </authorList>
    </citation>
    <scope>NUCLEOTIDE SEQUENCE [LARGE SCALE GENOMIC DNA]</scope>
    <source>
        <strain evidence="2">cv. Punajuju</strain>
        <tissue evidence="1">Leaves</tissue>
    </source>
</reference>
<protein>
    <submittedName>
        <fullName evidence="1">Uncharacterized protein</fullName>
    </submittedName>
</protein>